<evidence type="ECO:0000259" key="3">
    <source>
        <dbReference type="PROSITE" id="PS50222"/>
    </source>
</evidence>
<evidence type="ECO:0000256" key="2">
    <source>
        <dbReference type="ARBA" id="ARBA00022837"/>
    </source>
</evidence>
<dbReference type="GO" id="GO:0046785">
    <property type="term" value="P:microtubule polymerization"/>
    <property type="evidence" value="ECO:0007669"/>
    <property type="project" value="InterPro"/>
</dbReference>
<name>A0A7S1MBQ7_ALECA</name>
<dbReference type="EMBL" id="HBGE01033507">
    <property type="protein sequence ID" value="CAD9127086.1"/>
    <property type="molecule type" value="Transcribed_RNA"/>
</dbReference>
<dbReference type="InterPro" id="IPR008907">
    <property type="entry name" value="TPP/p25"/>
</dbReference>
<dbReference type="SUPFAM" id="SSF47473">
    <property type="entry name" value="EF-hand"/>
    <property type="match status" value="1"/>
</dbReference>
<dbReference type="SMART" id="SM00054">
    <property type="entry name" value="EFh"/>
    <property type="match status" value="2"/>
</dbReference>
<dbReference type="Gene3D" id="1.10.238.10">
    <property type="entry name" value="EF-hand"/>
    <property type="match status" value="2"/>
</dbReference>
<gene>
    <name evidence="4" type="ORF">ACAT0790_LOCUS20255</name>
</gene>
<dbReference type="InterPro" id="IPR018247">
    <property type="entry name" value="EF_Hand_1_Ca_BS"/>
</dbReference>
<dbReference type="GO" id="GO:0005509">
    <property type="term" value="F:calcium ion binding"/>
    <property type="evidence" value="ECO:0007669"/>
    <property type="project" value="InterPro"/>
</dbReference>
<dbReference type="InterPro" id="IPR011992">
    <property type="entry name" value="EF-hand-dom_pair"/>
</dbReference>
<evidence type="ECO:0000313" key="4">
    <source>
        <dbReference type="EMBL" id="CAD9127086.1"/>
    </source>
</evidence>
<sequence>MTRGSVYSLDDIKTGFERLDTNHDGFLSYAEMRKILMKGNPDFTEKQLRLLWRCVDKDTDGNVEFEEFLDFIYGRPVKKRKEVWQDTFYAFSGSDEVLAEDEFLALCACSSLTSGSFTEEDARAIFAKVKRPDDTVDATGFSKAMTRIAKKRGVKKSKVTKAVLACTGPRRRWTDYEE</sequence>
<dbReference type="Pfam" id="PF13499">
    <property type="entry name" value="EF-hand_7"/>
    <property type="match status" value="1"/>
</dbReference>
<proteinExistence type="inferred from homology"/>
<feature type="domain" description="EF-hand" evidence="3">
    <location>
        <begin position="43"/>
        <end position="78"/>
    </location>
</feature>
<dbReference type="AlphaFoldDB" id="A0A7S1MBQ7"/>
<dbReference type="InterPro" id="IPR002048">
    <property type="entry name" value="EF_hand_dom"/>
</dbReference>
<organism evidence="4">
    <name type="scientific">Alexandrium catenella</name>
    <name type="common">Red tide dinoflagellate</name>
    <name type="synonym">Gonyaulax catenella</name>
    <dbReference type="NCBI Taxonomy" id="2925"/>
    <lineage>
        <taxon>Eukaryota</taxon>
        <taxon>Sar</taxon>
        <taxon>Alveolata</taxon>
        <taxon>Dinophyceae</taxon>
        <taxon>Gonyaulacales</taxon>
        <taxon>Pyrocystaceae</taxon>
        <taxon>Alexandrium</taxon>
    </lineage>
</organism>
<comment type="similarity">
    <text evidence="1">Belongs to the TPPP family.</text>
</comment>
<reference evidence="4" key="1">
    <citation type="submission" date="2021-01" db="EMBL/GenBank/DDBJ databases">
        <authorList>
            <person name="Corre E."/>
            <person name="Pelletier E."/>
            <person name="Niang G."/>
            <person name="Scheremetjew M."/>
            <person name="Finn R."/>
            <person name="Kale V."/>
            <person name="Holt S."/>
            <person name="Cochrane G."/>
            <person name="Meng A."/>
            <person name="Brown T."/>
            <person name="Cohen L."/>
        </authorList>
    </citation>
    <scope>NUCLEOTIDE SEQUENCE</scope>
    <source>
        <strain evidence="4">OF101</strain>
    </source>
</reference>
<dbReference type="PROSITE" id="PS00018">
    <property type="entry name" value="EF_HAND_1"/>
    <property type="match status" value="2"/>
</dbReference>
<dbReference type="PROSITE" id="PS50222">
    <property type="entry name" value="EF_HAND_2"/>
    <property type="match status" value="2"/>
</dbReference>
<accession>A0A7S1MBQ7</accession>
<evidence type="ECO:0000256" key="1">
    <source>
        <dbReference type="ARBA" id="ARBA00010994"/>
    </source>
</evidence>
<keyword evidence="2" id="KW-0106">Calcium</keyword>
<dbReference type="Pfam" id="PF05517">
    <property type="entry name" value="p25-alpha"/>
    <property type="match status" value="1"/>
</dbReference>
<feature type="domain" description="EF-hand" evidence="3">
    <location>
        <begin position="7"/>
        <end position="42"/>
    </location>
</feature>
<dbReference type="GO" id="GO:0015631">
    <property type="term" value="F:tubulin binding"/>
    <property type="evidence" value="ECO:0007669"/>
    <property type="project" value="InterPro"/>
</dbReference>
<protein>
    <recommendedName>
        <fullName evidence="3">EF-hand domain-containing protein</fullName>
    </recommendedName>
</protein>